<keyword evidence="3" id="KW-1185">Reference proteome</keyword>
<dbReference type="SUPFAM" id="SSF49464">
    <property type="entry name" value="Carboxypeptidase regulatory domain-like"/>
    <property type="match status" value="1"/>
</dbReference>
<feature type="chain" id="PRO_5011991756" description="CarboxypepD_reg-like domain-containing protein" evidence="1">
    <location>
        <begin position="23"/>
        <end position="498"/>
    </location>
</feature>
<keyword evidence="1" id="KW-0732">Signal</keyword>
<accession>A0A238W4Q7</accession>
<dbReference type="Proteomes" id="UP000198379">
    <property type="component" value="Unassembled WGS sequence"/>
</dbReference>
<reference evidence="2 3" key="1">
    <citation type="submission" date="2017-06" db="EMBL/GenBank/DDBJ databases">
        <authorList>
            <person name="Kim H.J."/>
            <person name="Triplett B.A."/>
        </authorList>
    </citation>
    <scope>NUCLEOTIDE SEQUENCE [LARGE SCALE GENOMIC DNA]</scope>
    <source>
        <strain evidence="2 3">DSM 25597</strain>
    </source>
</reference>
<gene>
    <name evidence="2" type="ORF">SAMN06265376_101626</name>
</gene>
<sequence length="498" mass="56774">MTTIIKYIITLLAGLLISGMTAQTVSATLIDSKTQAPVPFATIELSENQGVISNEDGIFTITEAQLKKVKDSVYISSMGYERKGILLASLTDSIIQLAPKSFELKGVFLSSNPLSAKEVIEKVKENLDKNYYVQDLSKKKIFFRQSDFNTMKKVDFGFKKSTIEELNKELIDSIATLVPRESSYYREVVGDFYGNYRKHKFHIDKAAELYDKSKDVSVDGLSERLETIFKENVKPDSYLKIKSGLFGTKVQLDSITAANEDANKVKVEVENASEKNYFQQQMKDRISELYTQLFFNEDSKIDILEKSNRYEFEIRDYTFIDQEPVYIIDFLPKGKKDFKGTAYVNTNDFAIVRLEFANVRPLFKFGLLGIRYGEDVYRGKMLFAKNSSGSYSPRYLELENGNYFGVDRPLKVIEKNKHVKGRRKQNELSLALDVQGTSVSKYEMVVFNSEDISSTAYEAASENENIKATYLSKYDPNFWTGHSIMEPNAAIQAFEVVE</sequence>
<name>A0A238W4Q7_9FLAO</name>
<evidence type="ECO:0000313" key="2">
    <source>
        <dbReference type="EMBL" id="SNR40699.1"/>
    </source>
</evidence>
<dbReference type="OrthoDB" id="1433475at2"/>
<dbReference type="EMBL" id="FZNY01000001">
    <property type="protein sequence ID" value="SNR40699.1"/>
    <property type="molecule type" value="Genomic_DNA"/>
</dbReference>
<evidence type="ECO:0000256" key="1">
    <source>
        <dbReference type="SAM" id="SignalP"/>
    </source>
</evidence>
<dbReference type="InterPro" id="IPR008969">
    <property type="entry name" value="CarboxyPept-like_regulatory"/>
</dbReference>
<evidence type="ECO:0000313" key="3">
    <source>
        <dbReference type="Proteomes" id="UP000198379"/>
    </source>
</evidence>
<protein>
    <recommendedName>
        <fullName evidence="4">CarboxypepD_reg-like domain-containing protein</fullName>
    </recommendedName>
</protein>
<proteinExistence type="predicted"/>
<feature type="signal peptide" evidence="1">
    <location>
        <begin position="1"/>
        <end position="22"/>
    </location>
</feature>
<organism evidence="2 3">
    <name type="scientific">Dokdonia pacifica</name>
    <dbReference type="NCBI Taxonomy" id="1627892"/>
    <lineage>
        <taxon>Bacteria</taxon>
        <taxon>Pseudomonadati</taxon>
        <taxon>Bacteroidota</taxon>
        <taxon>Flavobacteriia</taxon>
        <taxon>Flavobacteriales</taxon>
        <taxon>Flavobacteriaceae</taxon>
        <taxon>Dokdonia</taxon>
    </lineage>
</organism>
<dbReference type="RefSeq" id="WP_089369954.1">
    <property type="nucleotide sequence ID" value="NZ_BMEP01000002.1"/>
</dbReference>
<dbReference type="AlphaFoldDB" id="A0A238W4Q7"/>
<evidence type="ECO:0008006" key="4">
    <source>
        <dbReference type="Google" id="ProtNLM"/>
    </source>
</evidence>